<dbReference type="SUPFAM" id="SSF48452">
    <property type="entry name" value="TPR-like"/>
    <property type="match status" value="1"/>
</dbReference>
<protein>
    <submittedName>
        <fullName evidence="1">Uncharacterized protein YecA (UPF0149 family)</fullName>
    </submittedName>
</protein>
<gene>
    <name evidence="1" type="ORF">J2Z40_002583</name>
</gene>
<dbReference type="EMBL" id="JAGIKZ010000014">
    <property type="protein sequence ID" value="MBP2242010.1"/>
    <property type="molecule type" value="Genomic_DNA"/>
</dbReference>
<evidence type="ECO:0000313" key="2">
    <source>
        <dbReference type="Proteomes" id="UP001519293"/>
    </source>
</evidence>
<dbReference type="InterPro" id="IPR004027">
    <property type="entry name" value="SEC_C_motif"/>
</dbReference>
<dbReference type="SUPFAM" id="SSF103642">
    <property type="entry name" value="Sec-C motif"/>
    <property type="match status" value="1"/>
</dbReference>
<name>A0ABS4RI44_9BACI</name>
<dbReference type="InterPro" id="IPR011990">
    <property type="entry name" value="TPR-like_helical_dom_sf"/>
</dbReference>
<organism evidence="1 2">
    <name type="scientific">Cytobacillus eiseniae</name>
    <dbReference type="NCBI Taxonomy" id="762947"/>
    <lineage>
        <taxon>Bacteria</taxon>
        <taxon>Bacillati</taxon>
        <taxon>Bacillota</taxon>
        <taxon>Bacilli</taxon>
        <taxon>Bacillales</taxon>
        <taxon>Bacillaceae</taxon>
        <taxon>Cytobacillus</taxon>
    </lineage>
</organism>
<comment type="caution">
    <text evidence="1">The sequence shown here is derived from an EMBL/GenBank/DDBJ whole genome shotgun (WGS) entry which is preliminary data.</text>
</comment>
<reference evidence="1 2" key="1">
    <citation type="submission" date="2021-03" db="EMBL/GenBank/DDBJ databases">
        <title>Genomic Encyclopedia of Type Strains, Phase IV (KMG-IV): sequencing the most valuable type-strain genomes for metagenomic binning, comparative biology and taxonomic classification.</title>
        <authorList>
            <person name="Goeker M."/>
        </authorList>
    </citation>
    <scope>NUCLEOTIDE SEQUENCE [LARGE SCALE GENOMIC DNA]</scope>
    <source>
        <strain evidence="1 2">DSM 26675</strain>
    </source>
</reference>
<dbReference type="Gene3D" id="1.25.40.10">
    <property type="entry name" value="Tetratricopeptide repeat domain"/>
    <property type="match status" value="1"/>
</dbReference>
<keyword evidence="2" id="KW-1185">Reference proteome</keyword>
<dbReference type="Gene3D" id="3.10.450.50">
    <property type="match status" value="1"/>
</dbReference>
<sequence length="637" mass="72936">MTVVKVSRNAPCPCGSGKKYKKCCGSKDAVSITDVIDKEIVELQKEARAFAFQRYEFEMRMDFDDLLDVLEEASEEDVNFYEFLHPFWYLVFEPLEGEETIMQKFIAQKLRKISRLRVKDVLASWKKGFAVAGVVRESNGSSLLLEDALTGKQYPIILFDHSQGFEEGVFAFAILHRYEDKFTAFPTLFDLSIEYTADYEAFIQNEFMNSGYDNPEEFLEEMFLELMHDTPKAGLSLNLQEVEWPNNGAKQVAERFEKDMKAAGELGWVINLGILLWMEYCEQTNKKIQKPENYAAALRYLVSTLAPVNEELTQKQLGEMYGLSANRVSSYYSEIYYVVEDQIDHMLELEHQINSPVLEAEFQDVLKEIEDNQFDNIEEISDFLQARLDGGPKPKKNNQSKKDKAQELIYAAFEAAGAERYKLAQKALELNPSHADGYTILAEQADSLETAAGLLEKGMRLSRAELGESFFQENKGYFWGLLETRPFMRAAMSYAMALRGLNEGEAAIALYEELLALNPMDNQGARYLLFVAYCEDEQLRKAQELLKKFSEDDAQGAYNQVLIETLLNGVTPKADKLLQKAKKANKHVIDYLTGKKRLPATIPAYYSFGDKNEAAEYVNEHQHLWDRIPELQKWLSK</sequence>
<dbReference type="Pfam" id="PF02810">
    <property type="entry name" value="SEC-C"/>
    <property type="match status" value="1"/>
</dbReference>
<dbReference type="Proteomes" id="UP001519293">
    <property type="component" value="Unassembled WGS sequence"/>
</dbReference>
<dbReference type="RefSeq" id="WP_066397755.1">
    <property type="nucleotide sequence ID" value="NZ_JAGIKZ010000014.1"/>
</dbReference>
<proteinExistence type="predicted"/>
<evidence type="ECO:0000313" key="1">
    <source>
        <dbReference type="EMBL" id="MBP2242010.1"/>
    </source>
</evidence>
<accession>A0ABS4RI44</accession>